<gene>
    <name evidence="1" type="primary">eboE</name>
    <name evidence="1" type="ORF">ABS648_15945</name>
</gene>
<dbReference type="Gene3D" id="3.20.20.150">
    <property type="entry name" value="Divalent-metal-dependent TIM barrel enzymes"/>
    <property type="match status" value="1"/>
</dbReference>
<dbReference type="AlphaFoldDB" id="A0AAU7XUR6"/>
<evidence type="ECO:0000313" key="1">
    <source>
        <dbReference type="EMBL" id="XBY61460.1"/>
    </source>
</evidence>
<organism evidence="1">
    <name type="scientific">Pseudomonas solani</name>
    <dbReference type="NCBI Taxonomy" id="2731552"/>
    <lineage>
        <taxon>Bacteria</taxon>
        <taxon>Pseudomonadati</taxon>
        <taxon>Pseudomonadota</taxon>
        <taxon>Gammaproteobacteria</taxon>
        <taxon>Pseudomonadales</taxon>
        <taxon>Pseudomonadaceae</taxon>
        <taxon>Pseudomonas</taxon>
    </lineage>
</organism>
<accession>A0AAU7XUR6</accession>
<dbReference type="NCBIfam" id="NF035939">
    <property type="entry name" value="TIM_EboE"/>
    <property type="match status" value="1"/>
</dbReference>
<dbReference type="EMBL" id="CP158373">
    <property type="protein sequence ID" value="XBY61460.1"/>
    <property type="molecule type" value="Genomic_DNA"/>
</dbReference>
<dbReference type="SUPFAM" id="SSF51658">
    <property type="entry name" value="Xylose isomerase-like"/>
    <property type="match status" value="1"/>
</dbReference>
<sequence length="406" mass="44576">MSPAMGWTPTQLGYCGNVHPAHDLAALRASIAGPFQAVRRQRGLQRQDSGLWVSAQAAAELQQPAARAAFLALLRDSGLRLTSLNGFPYGRFHGDEVKAAVYRPDWSQPQRLDYSLQLAGLLAAALPEDCDEGVISSVPLGYAADWTDERQARAEAHLLQLTAALAELKHGTGKTIRLCLEMEPDCVLERTDQALAFFAHWQALDPNHAHLALCFDVCHQAVLFEDCHAALSRLHQAGIVIGKIQLSNALVCRLPGDEQRRDQVLDVLAGFAEGTYLHQVKARHRSGQLLAWADLPAALLDPALAGCSELRVHFHVPLFSERFQLPELGGSQQALGRVFEYLAQHPDLRPVLEVETYSWMVLPEALRPGSEPAMSRGIAAELEWVEAQLQRHGALAGEPLREVQHA</sequence>
<dbReference type="RefSeq" id="WP_350446170.1">
    <property type="nucleotide sequence ID" value="NZ_CP158373.1"/>
</dbReference>
<protein>
    <submittedName>
        <fullName evidence="1">Metabolite traffic protein EboE</fullName>
    </submittedName>
</protein>
<dbReference type="InterPro" id="IPR036237">
    <property type="entry name" value="Xyl_isomerase-like_sf"/>
</dbReference>
<name>A0AAU7XUR6_9PSED</name>
<reference evidence="1" key="1">
    <citation type="submission" date="2023-08" db="EMBL/GenBank/DDBJ databases">
        <title>Increased levels of nutrients transform a symbiont into a lethal pathobiont.</title>
        <authorList>
            <person name="Lachnit T."/>
            <person name="Ulrich L."/>
            <person name="Willmer F.M."/>
            <person name="Hasenbein T."/>
            <person name="Steiner L.X."/>
            <person name="Wolters M."/>
            <person name="Herbst E.M."/>
            <person name="Deines P."/>
        </authorList>
    </citation>
    <scope>NUCLEOTIDE SEQUENCE</scope>
    <source>
        <strain evidence="1">T3</strain>
    </source>
</reference>
<proteinExistence type="predicted"/>